<dbReference type="SUPFAM" id="SSF103088">
    <property type="entry name" value="OmpA-like"/>
    <property type="match status" value="1"/>
</dbReference>
<sequence length="176" mass="18417">MLRNCIAGLALVAGLTGATYAQESDGSLVGGIWVDDDGCQHWVMDLGAEGMMSPVLRQNGKPVCQSSCANLSADVLFAVDSAVVQAQGRNEINKVAAEIRNAGYSAVTVVGHTDSTGTDAYNQGLSERRATSVASILNTQGLSVTNISGAGERQPRASNATAEGRQQNRRVELFCK</sequence>
<evidence type="ECO:0000256" key="2">
    <source>
        <dbReference type="ARBA" id="ARBA00023136"/>
    </source>
</evidence>
<dbReference type="InterPro" id="IPR006664">
    <property type="entry name" value="OMP_bac"/>
</dbReference>
<dbReference type="InterPro" id="IPR050330">
    <property type="entry name" value="Bact_OuterMem_StrucFunc"/>
</dbReference>
<dbReference type="Pfam" id="PF00691">
    <property type="entry name" value="OmpA"/>
    <property type="match status" value="1"/>
</dbReference>
<name>A0A7R8WTT5_9CRUS</name>
<dbReference type="CDD" id="cd07185">
    <property type="entry name" value="OmpA_C-like"/>
    <property type="match status" value="1"/>
</dbReference>
<proteinExistence type="predicted"/>
<evidence type="ECO:0000256" key="1">
    <source>
        <dbReference type="ARBA" id="ARBA00004442"/>
    </source>
</evidence>
<keyword evidence="3" id="KW-0998">Cell outer membrane</keyword>
<evidence type="ECO:0000313" key="4">
    <source>
        <dbReference type="EMBL" id="CAD7237929.1"/>
    </source>
</evidence>
<dbReference type="PRINTS" id="PR01021">
    <property type="entry name" value="OMPADOMAIN"/>
</dbReference>
<gene>
    <name evidence="4" type="ORF">CTOB1V02_LOCUS15744</name>
</gene>
<dbReference type="GO" id="GO:0016020">
    <property type="term" value="C:membrane"/>
    <property type="evidence" value="ECO:0007669"/>
    <property type="project" value="InterPro"/>
</dbReference>
<evidence type="ECO:0000256" key="3">
    <source>
        <dbReference type="ARBA" id="ARBA00023237"/>
    </source>
</evidence>
<keyword evidence="2" id="KW-0472">Membrane</keyword>
<accession>A0A7R8WTT5</accession>
<dbReference type="PANTHER" id="PTHR30329">
    <property type="entry name" value="STATOR ELEMENT OF FLAGELLAR MOTOR COMPLEX"/>
    <property type="match status" value="1"/>
</dbReference>
<dbReference type="EMBL" id="OB693817">
    <property type="protein sequence ID" value="CAD7237929.1"/>
    <property type="molecule type" value="Genomic_DNA"/>
</dbReference>
<comment type="subcellular location">
    <subcellularLocation>
        <location evidence="1">Cell outer membrane</location>
    </subcellularLocation>
</comment>
<dbReference type="InterPro" id="IPR006665">
    <property type="entry name" value="OmpA-like"/>
</dbReference>
<dbReference type="PANTHER" id="PTHR30329:SF21">
    <property type="entry name" value="LIPOPROTEIN YIAD-RELATED"/>
    <property type="match status" value="1"/>
</dbReference>
<dbReference type="Gene3D" id="3.30.1330.60">
    <property type="entry name" value="OmpA-like domain"/>
    <property type="match status" value="1"/>
</dbReference>
<organism evidence="4">
    <name type="scientific">Cyprideis torosa</name>
    <dbReference type="NCBI Taxonomy" id="163714"/>
    <lineage>
        <taxon>Eukaryota</taxon>
        <taxon>Metazoa</taxon>
        <taxon>Ecdysozoa</taxon>
        <taxon>Arthropoda</taxon>
        <taxon>Crustacea</taxon>
        <taxon>Oligostraca</taxon>
        <taxon>Ostracoda</taxon>
        <taxon>Podocopa</taxon>
        <taxon>Podocopida</taxon>
        <taxon>Cytherocopina</taxon>
        <taxon>Cytheroidea</taxon>
        <taxon>Cytherideidae</taxon>
        <taxon>Cyprideis</taxon>
    </lineage>
</organism>
<dbReference type="AlphaFoldDB" id="A0A7R8WTT5"/>
<dbReference type="PROSITE" id="PS51123">
    <property type="entry name" value="OMPA_2"/>
    <property type="match status" value="1"/>
</dbReference>
<protein>
    <submittedName>
        <fullName evidence="4">Uncharacterized protein</fullName>
    </submittedName>
</protein>
<reference evidence="4" key="1">
    <citation type="submission" date="2020-11" db="EMBL/GenBank/DDBJ databases">
        <authorList>
            <person name="Tran Van P."/>
        </authorList>
    </citation>
    <scope>NUCLEOTIDE SEQUENCE</scope>
</reference>
<dbReference type="OrthoDB" id="8300695at2759"/>
<dbReference type="InterPro" id="IPR036737">
    <property type="entry name" value="OmpA-like_sf"/>
</dbReference>